<reference evidence="2 3" key="1">
    <citation type="journal article" date="2019" name="Commun. Biol.">
        <title>The bagworm genome reveals a unique fibroin gene that provides high tensile strength.</title>
        <authorList>
            <person name="Kono N."/>
            <person name="Nakamura H."/>
            <person name="Ohtoshi R."/>
            <person name="Tomita M."/>
            <person name="Numata K."/>
            <person name="Arakawa K."/>
        </authorList>
    </citation>
    <scope>NUCLEOTIDE SEQUENCE [LARGE SCALE GENOMIC DNA]</scope>
</reference>
<proteinExistence type="predicted"/>
<keyword evidence="3" id="KW-1185">Reference proteome</keyword>
<organism evidence="2 3">
    <name type="scientific">Eumeta variegata</name>
    <name type="common">Bagworm moth</name>
    <name type="synonym">Eumeta japonica</name>
    <dbReference type="NCBI Taxonomy" id="151549"/>
    <lineage>
        <taxon>Eukaryota</taxon>
        <taxon>Metazoa</taxon>
        <taxon>Ecdysozoa</taxon>
        <taxon>Arthropoda</taxon>
        <taxon>Hexapoda</taxon>
        <taxon>Insecta</taxon>
        <taxon>Pterygota</taxon>
        <taxon>Neoptera</taxon>
        <taxon>Endopterygota</taxon>
        <taxon>Lepidoptera</taxon>
        <taxon>Glossata</taxon>
        <taxon>Ditrysia</taxon>
        <taxon>Tineoidea</taxon>
        <taxon>Psychidae</taxon>
        <taxon>Oiketicinae</taxon>
        <taxon>Eumeta</taxon>
    </lineage>
</organism>
<evidence type="ECO:0000313" key="2">
    <source>
        <dbReference type="EMBL" id="GBP40749.1"/>
    </source>
</evidence>
<evidence type="ECO:0000313" key="3">
    <source>
        <dbReference type="Proteomes" id="UP000299102"/>
    </source>
</evidence>
<feature type="region of interest" description="Disordered" evidence="1">
    <location>
        <begin position="58"/>
        <end position="79"/>
    </location>
</feature>
<protein>
    <submittedName>
        <fullName evidence="2">Uncharacterized protein</fullName>
    </submittedName>
</protein>
<gene>
    <name evidence="2" type="ORF">EVAR_26412_1</name>
</gene>
<dbReference type="EMBL" id="BGZK01000387">
    <property type="protein sequence ID" value="GBP40749.1"/>
    <property type="molecule type" value="Genomic_DNA"/>
</dbReference>
<name>A0A4C1VRE7_EUMVA</name>
<evidence type="ECO:0000256" key="1">
    <source>
        <dbReference type="SAM" id="MobiDB-lite"/>
    </source>
</evidence>
<dbReference type="Proteomes" id="UP000299102">
    <property type="component" value="Unassembled WGS sequence"/>
</dbReference>
<dbReference type="AlphaFoldDB" id="A0A4C1VRE7"/>
<accession>A0A4C1VRE7</accession>
<comment type="caution">
    <text evidence="2">The sequence shown here is derived from an EMBL/GenBank/DDBJ whole genome shotgun (WGS) entry which is preliminary data.</text>
</comment>
<sequence length="79" mass="8404">MIQCAGVTLPVPSLLRHCDAFVTNFTAAKGRYGHSILFVSVANTDGFTVASAIITTHSRAGGRRQTEASIPRSSGKREL</sequence>